<evidence type="ECO:0008006" key="4">
    <source>
        <dbReference type="Google" id="ProtNLM"/>
    </source>
</evidence>
<dbReference type="AlphaFoldDB" id="A0A0K8PD13"/>
<feature type="region of interest" description="Disordered" evidence="1">
    <location>
        <begin position="1"/>
        <end position="32"/>
    </location>
</feature>
<dbReference type="Proteomes" id="UP000053370">
    <property type="component" value="Unassembled WGS sequence"/>
</dbReference>
<dbReference type="EMBL" id="DF968180">
    <property type="protein sequence ID" value="GAP40035.1"/>
    <property type="molecule type" value="Genomic_DNA"/>
</dbReference>
<keyword evidence="3" id="KW-1185">Reference proteome</keyword>
<evidence type="ECO:0000256" key="1">
    <source>
        <dbReference type="SAM" id="MobiDB-lite"/>
    </source>
</evidence>
<organism evidence="2">
    <name type="scientific">Flexilinea flocculi</name>
    <dbReference type="NCBI Taxonomy" id="1678840"/>
    <lineage>
        <taxon>Bacteria</taxon>
        <taxon>Bacillati</taxon>
        <taxon>Chloroflexota</taxon>
        <taxon>Anaerolineae</taxon>
        <taxon>Anaerolineales</taxon>
        <taxon>Anaerolineaceae</taxon>
        <taxon>Flexilinea</taxon>
    </lineage>
</organism>
<dbReference type="STRING" id="1678840.ATC1_12575"/>
<protein>
    <recommendedName>
        <fullName evidence="4">Mu-like prophage major head subunit gpT</fullName>
    </recommendedName>
</protein>
<evidence type="ECO:0000313" key="2">
    <source>
        <dbReference type="EMBL" id="GAP40035.1"/>
    </source>
</evidence>
<reference evidence="2" key="1">
    <citation type="journal article" date="2015" name="Genome Announc.">
        <title>Draft Genome Sequence of Anaerolineae Strain TC1, a Novel Isolate from a Methanogenic Wastewater Treatment System.</title>
        <authorList>
            <person name="Matsuura N."/>
            <person name="Tourlousse D.M."/>
            <person name="Sun L."/>
            <person name="Toyonaga M."/>
            <person name="Kuroda K."/>
            <person name="Ohashi A."/>
            <person name="Cruz R."/>
            <person name="Yamaguchi T."/>
            <person name="Sekiguchi Y."/>
        </authorList>
    </citation>
    <scope>NUCLEOTIDE SEQUENCE [LARGE SCALE GENOMIC DNA]</scope>
    <source>
        <strain evidence="2">TC1</strain>
    </source>
</reference>
<accession>A0A0K8PD13</accession>
<gene>
    <name evidence="2" type="ORF">ATC1_12575</name>
</gene>
<name>A0A0K8PD13_9CHLR</name>
<sequence>MNLSQQPMDSQKRCGQSDSTPNTTRGTLTLQGTPVKSGESFEILAITAGEGNGWVFSRETLMAATPLFNQVHCFIDHEDINNPAGHSIRDLAGILNEPVWDEASQGVRCHLKPLGPAADLLIELGKQTLSVEKVNPNVGFSADLSFTHEGNKVLQILHIYSVDLVADPARGGAFTRVLNNVIKKSQTDNLSNQISDNEPAVRTLMDTSNQVSELSQDAAKTRSLRIEMCKHLLDSALGSAKLPQPVSERVRKQFTNRIFEPNELTEAIDDAHNLISSLMAGESVSGISSRLDAMYNSSDQINAAVHDLLGAKRPEKLRGLDTQQLSGIRELYTLMTGDYDFHGGYDLSRAHFSASADLPGILKNALNKLVAQRWEELGASGYRWWEPIVTIEHFNSLQTITGILVGEISLLPSVTEGEAYTELGVSDSAETGAWTKYGGYLGLTIEMFERDDTLRLRQYPNKLATAGLRRLSSLIGAVFTANSGVGPAMADTYKVFDATHHKNLGTSALSGTAWETASQAIYDQELLVEDEGTAPKMAVDARYLIVPRALRLTAQRILYPTFAWEADYTSENMQRGHFGDVITCPEFSDPSDWAAVADPALVPAIYVGERFGLMPEIYIADNQLSGALFTHDEVRIKARHFLSVFVADYRPLYKSNVADT</sequence>
<dbReference type="Pfam" id="PF25209">
    <property type="entry name" value="Phage_capsid_4"/>
    <property type="match status" value="1"/>
</dbReference>
<evidence type="ECO:0000313" key="3">
    <source>
        <dbReference type="Proteomes" id="UP000053370"/>
    </source>
</evidence>
<proteinExistence type="predicted"/>